<sequence>MSSHQFMPGTQIKCHDSNGGVELAGASSSAQAVPRASRSLHPTFTQSVTTTTTSSILVQEDRQKEERYHTPIANSNAIQSSFRTLNLVAPVDKADHRASRKNNRIFAPHPTTTTTTTPPHKIIKMRSFQIIAAFLFAFLAFAVAEETYDATVYVTSTIYRVNTITLSGASTGTIANQTSTIAASVPSLAPSFSGNGTTAAPTNATPSATSPAFTAGAPRLNVNALVAAIAAGVGYLAL</sequence>
<name>A0A6G1KNR1_9PLEO</name>
<dbReference type="EMBL" id="MU005765">
    <property type="protein sequence ID" value="KAF2713967.1"/>
    <property type="molecule type" value="Genomic_DNA"/>
</dbReference>
<feature type="compositionally biased region" description="Low complexity" evidence="1">
    <location>
        <begin position="43"/>
        <end position="55"/>
    </location>
</feature>
<evidence type="ECO:0000313" key="2">
    <source>
        <dbReference type="EMBL" id="KAF2713967.1"/>
    </source>
</evidence>
<organism evidence="2 3">
    <name type="scientific">Pleomassaria siparia CBS 279.74</name>
    <dbReference type="NCBI Taxonomy" id="1314801"/>
    <lineage>
        <taxon>Eukaryota</taxon>
        <taxon>Fungi</taxon>
        <taxon>Dikarya</taxon>
        <taxon>Ascomycota</taxon>
        <taxon>Pezizomycotina</taxon>
        <taxon>Dothideomycetes</taxon>
        <taxon>Pleosporomycetidae</taxon>
        <taxon>Pleosporales</taxon>
        <taxon>Pleomassariaceae</taxon>
        <taxon>Pleomassaria</taxon>
    </lineage>
</organism>
<keyword evidence="3" id="KW-1185">Reference proteome</keyword>
<evidence type="ECO:0000313" key="3">
    <source>
        <dbReference type="Proteomes" id="UP000799428"/>
    </source>
</evidence>
<dbReference type="AlphaFoldDB" id="A0A6G1KNR1"/>
<gene>
    <name evidence="2" type="ORF">K504DRAFT_450585</name>
</gene>
<feature type="region of interest" description="Disordered" evidence="1">
    <location>
        <begin position="1"/>
        <end position="67"/>
    </location>
</feature>
<dbReference type="OrthoDB" id="3787314at2759"/>
<protein>
    <submittedName>
        <fullName evidence="2">Uncharacterized protein</fullName>
    </submittedName>
</protein>
<dbReference type="Proteomes" id="UP000799428">
    <property type="component" value="Unassembled WGS sequence"/>
</dbReference>
<evidence type="ECO:0000256" key="1">
    <source>
        <dbReference type="SAM" id="MobiDB-lite"/>
    </source>
</evidence>
<accession>A0A6G1KNR1</accession>
<proteinExistence type="predicted"/>
<reference evidence="2" key="1">
    <citation type="journal article" date="2020" name="Stud. Mycol.">
        <title>101 Dothideomycetes genomes: a test case for predicting lifestyles and emergence of pathogens.</title>
        <authorList>
            <person name="Haridas S."/>
            <person name="Albert R."/>
            <person name="Binder M."/>
            <person name="Bloem J."/>
            <person name="Labutti K."/>
            <person name="Salamov A."/>
            <person name="Andreopoulos B."/>
            <person name="Baker S."/>
            <person name="Barry K."/>
            <person name="Bills G."/>
            <person name="Bluhm B."/>
            <person name="Cannon C."/>
            <person name="Castanera R."/>
            <person name="Culley D."/>
            <person name="Daum C."/>
            <person name="Ezra D."/>
            <person name="Gonzalez J."/>
            <person name="Henrissat B."/>
            <person name="Kuo A."/>
            <person name="Liang C."/>
            <person name="Lipzen A."/>
            <person name="Lutzoni F."/>
            <person name="Magnuson J."/>
            <person name="Mondo S."/>
            <person name="Nolan M."/>
            <person name="Ohm R."/>
            <person name="Pangilinan J."/>
            <person name="Park H.-J."/>
            <person name="Ramirez L."/>
            <person name="Alfaro M."/>
            <person name="Sun H."/>
            <person name="Tritt A."/>
            <person name="Yoshinaga Y."/>
            <person name="Zwiers L.-H."/>
            <person name="Turgeon B."/>
            <person name="Goodwin S."/>
            <person name="Spatafora J."/>
            <person name="Crous P."/>
            <person name="Grigoriev I."/>
        </authorList>
    </citation>
    <scope>NUCLEOTIDE SEQUENCE</scope>
    <source>
        <strain evidence="2">CBS 279.74</strain>
    </source>
</reference>